<reference evidence="1 2" key="1">
    <citation type="submission" date="2010-06" db="EMBL/GenBank/DDBJ databases">
        <title>Complete sequence chromosome of Methanohalobium evestigatum Z-7303.</title>
        <authorList>
            <consortium name="US DOE Joint Genome Institute"/>
            <person name="Lucas S."/>
            <person name="Copeland A."/>
            <person name="Lapidus A."/>
            <person name="Cheng J.-F."/>
            <person name="Bruce D."/>
            <person name="Goodwin L."/>
            <person name="Pitluck S."/>
            <person name="Saunders E."/>
            <person name="Detter J.C."/>
            <person name="Han C."/>
            <person name="Tapia R."/>
            <person name="Land M."/>
            <person name="Hauser L."/>
            <person name="Kyrpides N."/>
            <person name="Mikhailova N."/>
            <person name="Sieprawska-Lupa M."/>
            <person name="Whitman W.B."/>
            <person name="Anderson I."/>
            <person name="Woyke T."/>
        </authorList>
    </citation>
    <scope>NUCLEOTIDE SEQUENCE [LARGE SCALE GENOMIC DNA]</scope>
    <source>
        <strain evidence="2">ATCC BAA-1072 / DSM 3721 / NBRC 107634 / OCM 161 / Z-7303</strain>
    </source>
</reference>
<dbReference type="HOGENOM" id="CLU_2930210_0_0_2"/>
<sequence length="60" mass="7210">MFGFCPECGTSSYVVSDKEYKHFLEKHPSNPDYYGVFYKNNHDSENEMVKKSYSYYNKLY</sequence>
<dbReference type="EMBL" id="CP002069">
    <property type="protein sequence ID" value="ADI73386.1"/>
    <property type="molecule type" value="Genomic_DNA"/>
</dbReference>
<organism evidence="1 2">
    <name type="scientific">Methanohalobium evestigatum (strain ATCC BAA-1072 / DSM 3721 / NBRC 107634 / OCM 161 / Z-7303)</name>
    <dbReference type="NCBI Taxonomy" id="644295"/>
    <lineage>
        <taxon>Archaea</taxon>
        <taxon>Methanobacteriati</taxon>
        <taxon>Methanobacteriota</taxon>
        <taxon>Stenosarchaea group</taxon>
        <taxon>Methanomicrobia</taxon>
        <taxon>Methanosarcinales</taxon>
        <taxon>Methanosarcinaceae</taxon>
        <taxon>Methanohalobium</taxon>
    </lineage>
</organism>
<keyword evidence="2" id="KW-1185">Reference proteome</keyword>
<evidence type="ECO:0000313" key="1">
    <source>
        <dbReference type="EMBL" id="ADI73386.1"/>
    </source>
</evidence>
<protein>
    <submittedName>
        <fullName evidence="1">E1-like enzyme family protein</fullName>
    </submittedName>
</protein>
<dbReference type="AlphaFoldDB" id="D7E844"/>
<proteinExistence type="predicted"/>
<name>D7E844_METEZ</name>
<dbReference type="Proteomes" id="UP000000391">
    <property type="component" value="Chromosome"/>
</dbReference>
<accession>D7E844</accession>
<dbReference type="KEGG" id="mev:Metev_0471"/>
<evidence type="ECO:0000313" key="2">
    <source>
        <dbReference type="Proteomes" id="UP000000391"/>
    </source>
</evidence>
<gene>
    <name evidence="1" type="ordered locus">Metev_0471</name>
</gene>